<feature type="transmembrane region" description="Helical" evidence="2">
    <location>
        <begin position="82"/>
        <end position="102"/>
    </location>
</feature>
<evidence type="ECO:0000313" key="4">
    <source>
        <dbReference type="Proteomes" id="UP000324897"/>
    </source>
</evidence>
<keyword evidence="4" id="KW-1185">Reference proteome</keyword>
<evidence type="ECO:0000313" key="3">
    <source>
        <dbReference type="EMBL" id="TVU41048.1"/>
    </source>
</evidence>
<dbReference type="AlphaFoldDB" id="A0A5J9VYS7"/>
<keyword evidence="2" id="KW-0472">Membrane</keyword>
<gene>
    <name evidence="3" type="ORF">EJB05_14538</name>
</gene>
<name>A0A5J9VYS7_9POAL</name>
<evidence type="ECO:0000256" key="1">
    <source>
        <dbReference type="SAM" id="MobiDB-lite"/>
    </source>
</evidence>
<protein>
    <submittedName>
        <fullName evidence="3">Uncharacterized protein</fullName>
    </submittedName>
</protein>
<feature type="compositionally biased region" description="Polar residues" evidence="1">
    <location>
        <begin position="32"/>
        <end position="46"/>
    </location>
</feature>
<dbReference type="EMBL" id="RWGY01000007">
    <property type="protein sequence ID" value="TVU41048.1"/>
    <property type="molecule type" value="Genomic_DNA"/>
</dbReference>
<dbReference type="Proteomes" id="UP000324897">
    <property type="component" value="Chromosome 4"/>
</dbReference>
<dbReference type="Gramene" id="TVU41048">
    <property type="protein sequence ID" value="TVU41048"/>
    <property type="gene ID" value="EJB05_14538"/>
</dbReference>
<proteinExistence type="predicted"/>
<accession>A0A5J9VYS7</accession>
<reference evidence="3 4" key="1">
    <citation type="journal article" date="2019" name="Sci. Rep.">
        <title>A high-quality genome of Eragrostis curvula grass provides insights into Poaceae evolution and supports new strategies to enhance forage quality.</title>
        <authorList>
            <person name="Carballo J."/>
            <person name="Santos B.A.C.M."/>
            <person name="Zappacosta D."/>
            <person name="Garbus I."/>
            <person name="Selva J.P."/>
            <person name="Gallo C.A."/>
            <person name="Diaz A."/>
            <person name="Albertini E."/>
            <person name="Caccamo M."/>
            <person name="Echenique V."/>
        </authorList>
    </citation>
    <scope>NUCLEOTIDE SEQUENCE [LARGE SCALE GENOMIC DNA]</scope>
    <source>
        <strain evidence="4">cv. Victoria</strain>
        <tissue evidence="3">Leaf</tissue>
    </source>
</reference>
<feature type="region of interest" description="Disordered" evidence="1">
    <location>
        <begin position="16"/>
        <end position="46"/>
    </location>
</feature>
<keyword evidence="2" id="KW-0812">Transmembrane</keyword>
<sequence>MATRYLARKVGVPGLRRSSGLRVSPAAGSRPLASNTSQGVCSNGTGVSAGKKFPDIAKLKAEIAAEKEALKKSIRDEKIDRLVTVGSGAAGLGIGLMMVGYMRYEQRKLIREAKFSS</sequence>
<evidence type="ECO:0000256" key="2">
    <source>
        <dbReference type="SAM" id="Phobius"/>
    </source>
</evidence>
<comment type="caution">
    <text evidence="3">The sequence shown here is derived from an EMBL/GenBank/DDBJ whole genome shotgun (WGS) entry which is preliminary data.</text>
</comment>
<organism evidence="3 4">
    <name type="scientific">Eragrostis curvula</name>
    <name type="common">weeping love grass</name>
    <dbReference type="NCBI Taxonomy" id="38414"/>
    <lineage>
        <taxon>Eukaryota</taxon>
        <taxon>Viridiplantae</taxon>
        <taxon>Streptophyta</taxon>
        <taxon>Embryophyta</taxon>
        <taxon>Tracheophyta</taxon>
        <taxon>Spermatophyta</taxon>
        <taxon>Magnoliopsida</taxon>
        <taxon>Liliopsida</taxon>
        <taxon>Poales</taxon>
        <taxon>Poaceae</taxon>
        <taxon>PACMAD clade</taxon>
        <taxon>Chloridoideae</taxon>
        <taxon>Eragrostideae</taxon>
        <taxon>Eragrostidinae</taxon>
        <taxon>Eragrostis</taxon>
    </lineage>
</organism>
<keyword evidence="2" id="KW-1133">Transmembrane helix</keyword>